<dbReference type="GO" id="GO:0008270">
    <property type="term" value="F:zinc ion binding"/>
    <property type="evidence" value="ECO:0007669"/>
    <property type="project" value="InterPro"/>
</dbReference>
<evidence type="ECO:0000256" key="3">
    <source>
        <dbReference type="ARBA" id="ARBA00022833"/>
    </source>
</evidence>
<dbReference type="Gene3D" id="3.40.50.300">
    <property type="entry name" value="P-loop containing nucleotide triphosphate hydrolases"/>
    <property type="match status" value="1"/>
</dbReference>
<evidence type="ECO:0000256" key="1">
    <source>
        <dbReference type="ARBA" id="ARBA00022723"/>
    </source>
</evidence>
<dbReference type="EMBL" id="UOGK01000128">
    <property type="protein sequence ID" value="VAX38145.1"/>
    <property type="molecule type" value="Genomic_DNA"/>
</dbReference>
<dbReference type="GO" id="GO:0051082">
    <property type="term" value="F:unfolded protein binding"/>
    <property type="evidence" value="ECO:0007669"/>
    <property type="project" value="InterPro"/>
</dbReference>
<dbReference type="InterPro" id="IPR027417">
    <property type="entry name" value="P-loop_NTPase"/>
</dbReference>
<dbReference type="PANTHER" id="PTHR48102:SF7">
    <property type="entry name" value="ATP-DEPENDENT CLP PROTEASE ATP-BINDING SUBUNIT CLPX-LIKE, MITOCHONDRIAL"/>
    <property type="match status" value="1"/>
</dbReference>
<keyword evidence="3" id="KW-0862">Zinc</keyword>
<dbReference type="PROSITE" id="PS51902">
    <property type="entry name" value="CLPX_ZB"/>
    <property type="match status" value="1"/>
</dbReference>
<dbReference type="PANTHER" id="PTHR48102">
    <property type="entry name" value="ATP-DEPENDENT CLP PROTEASE ATP-BINDING SUBUNIT CLPX-LIKE, MITOCHONDRIAL-RELATED"/>
    <property type="match status" value="1"/>
</dbReference>
<dbReference type="InterPro" id="IPR050052">
    <property type="entry name" value="ATP-dep_Clp_protease_ClpX"/>
</dbReference>
<dbReference type="GO" id="GO:0005524">
    <property type="term" value="F:ATP binding"/>
    <property type="evidence" value="ECO:0007669"/>
    <property type="project" value="UniProtKB-KW"/>
</dbReference>
<keyword evidence="7" id="KW-0645">Protease</keyword>
<dbReference type="SUPFAM" id="SSF57716">
    <property type="entry name" value="Glucocorticoid receptor-like (DNA-binding domain)"/>
    <property type="match status" value="1"/>
</dbReference>
<dbReference type="NCBIfam" id="NF003745">
    <property type="entry name" value="PRK05342.1"/>
    <property type="match status" value="1"/>
</dbReference>
<dbReference type="InterPro" id="IPR004487">
    <property type="entry name" value="Clp_protease_ATP-bd_su_ClpX"/>
</dbReference>
<keyword evidence="5" id="KW-0143">Chaperone</keyword>
<dbReference type="Gene3D" id="6.20.220.10">
    <property type="entry name" value="ClpX chaperone, C4-type zinc finger domain"/>
    <property type="match status" value="1"/>
</dbReference>
<dbReference type="GO" id="GO:0051603">
    <property type="term" value="P:proteolysis involved in protein catabolic process"/>
    <property type="evidence" value="ECO:0007669"/>
    <property type="project" value="TreeGrafter"/>
</dbReference>
<evidence type="ECO:0000256" key="5">
    <source>
        <dbReference type="ARBA" id="ARBA00023186"/>
    </source>
</evidence>
<dbReference type="InterPro" id="IPR019489">
    <property type="entry name" value="Clp_ATPase_C"/>
</dbReference>
<dbReference type="SMART" id="SM00382">
    <property type="entry name" value="AAA"/>
    <property type="match status" value="1"/>
</dbReference>
<dbReference type="Gene3D" id="1.10.8.60">
    <property type="match status" value="1"/>
</dbReference>
<dbReference type="InterPro" id="IPR003959">
    <property type="entry name" value="ATPase_AAA_core"/>
</dbReference>
<dbReference type="FunFam" id="1.10.8.60:FF:000002">
    <property type="entry name" value="ATP-dependent Clp protease ATP-binding subunit ClpX"/>
    <property type="match status" value="1"/>
</dbReference>
<dbReference type="GO" id="GO:0051301">
    <property type="term" value="P:cell division"/>
    <property type="evidence" value="ECO:0007669"/>
    <property type="project" value="TreeGrafter"/>
</dbReference>
<dbReference type="NCBIfam" id="TIGR00382">
    <property type="entry name" value="clpX"/>
    <property type="match status" value="1"/>
</dbReference>
<dbReference type="SMART" id="SM01086">
    <property type="entry name" value="ClpB_D2-small"/>
    <property type="match status" value="1"/>
</dbReference>
<dbReference type="SUPFAM" id="SSF52540">
    <property type="entry name" value="P-loop containing nucleoside triphosphate hydrolases"/>
    <property type="match status" value="1"/>
</dbReference>
<dbReference type="Pfam" id="PF07724">
    <property type="entry name" value="AAA_2"/>
    <property type="match status" value="1"/>
</dbReference>
<evidence type="ECO:0000256" key="2">
    <source>
        <dbReference type="ARBA" id="ARBA00022741"/>
    </source>
</evidence>
<name>A0A3B1DZS5_9ZZZZ</name>
<dbReference type="GO" id="GO:0016887">
    <property type="term" value="F:ATP hydrolysis activity"/>
    <property type="evidence" value="ECO:0007669"/>
    <property type="project" value="InterPro"/>
</dbReference>
<organism evidence="7">
    <name type="scientific">hydrothermal vent metagenome</name>
    <dbReference type="NCBI Taxonomy" id="652676"/>
    <lineage>
        <taxon>unclassified sequences</taxon>
        <taxon>metagenomes</taxon>
        <taxon>ecological metagenomes</taxon>
    </lineage>
</organism>
<dbReference type="CDD" id="cd19497">
    <property type="entry name" value="RecA-like_ClpX"/>
    <property type="match status" value="1"/>
</dbReference>
<keyword evidence="7" id="KW-0378">Hydrolase</keyword>
<evidence type="ECO:0000313" key="7">
    <source>
        <dbReference type="EMBL" id="VAX38145.1"/>
    </source>
</evidence>
<dbReference type="InterPro" id="IPR010603">
    <property type="entry name" value="Znf_CppX_C4"/>
</dbReference>
<keyword evidence="1" id="KW-0479">Metal-binding</keyword>
<dbReference type="AlphaFoldDB" id="A0A3B1DZS5"/>
<protein>
    <submittedName>
        <fullName evidence="7">ATP-dependent Clp protease ATP-binding subunit ClpX</fullName>
    </submittedName>
</protein>
<dbReference type="InterPro" id="IPR059188">
    <property type="entry name" value="Znf_CLPX-like"/>
</dbReference>
<dbReference type="GO" id="GO:0140662">
    <property type="term" value="F:ATP-dependent protein folding chaperone"/>
    <property type="evidence" value="ECO:0007669"/>
    <property type="project" value="InterPro"/>
</dbReference>
<keyword evidence="2" id="KW-0547">Nucleotide-binding</keyword>
<proteinExistence type="inferred from homology"/>
<evidence type="ECO:0000256" key="4">
    <source>
        <dbReference type="ARBA" id="ARBA00022840"/>
    </source>
</evidence>
<keyword evidence="4 7" id="KW-0067">ATP-binding</keyword>
<dbReference type="GO" id="GO:0046983">
    <property type="term" value="F:protein dimerization activity"/>
    <property type="evidence" value="ECO:0007669"/>
    <property type="project" value="InterPro"/>
</dbReference>
<feature type="domain" description="ClpX-type ZB" evidence="6">
    <location>
        <begin position="14"/>
        <end position="68"/>
    </location>
</feature>
<gene>
    <name evidence="7" type="ORF">MNBD_PLANCTO03-341</name>
</gene>
<dbReference type="GO" id="GO:0009376">
    <property type="term" value="C:HslUV protease complex"/>
    <property type="evidence" value="ECO:0007669"/>
    <property type="project" value="TreeGrafter"/>
</dbReference>
<reference evidence="7" key="1">
    <citation type="submission" date="2018-06" db="EMBL/GenBank/DDBJ databases">
        <authorList>
            <person name="Zhirakovskaya E."/>
        </authorList>
    </citation>
    <scope>NUCLEOTIDE SEQUENCE</scope>
</reference>
<dbReference type="FunFam" id="3.40.50.300:FF:000005">
    <property type="entry name" value="ATP-dependent Clp protease ATP-binding subunit ClpX"/>
    <property type="match status" value="1"/>
</dbReference>
<dbReference type="Pfam" id="PF06689">
    <property type="entry name" value="zf-C4_ClpX"/>
    <property type="match status" value="1"/>
</dbReference>
<dbReference type="InterPro" id="IPR003593">
    <property type="entry name" value="AAA+_ATPase"/>
</dbReference>
<dbReference type="SMART" id="SM00994">
    <property type="entry name" value="zf-C4_ClpX"/>
    <property type="match status" value="1"/>
</dbReference>
<sequence>MAKNRTENGGEGGKDSGFRGRKVTTCSFCGKTSREVGPMVEGPSEVYICAGCVELCQNIFRQEKRRVNSVSTSLGEVPAPSKIKEGLDQYIIGQERAKRTLSVAVHMHYKRLLHLESEEASNLELDKSNILLVGPTGSGKTLLARSLARMLKVPFAIGDATTLTEAGYVGEDVENLLLKLLQAADFDVEAAQRGIIYIDEVDKIGKTSGNVSITRDVSGEGVQQSLLKMLEGTVANVPPQGGRKHPEQQYIQIDTSHILFICGGTFVGIDDVIRRRLGKTQIGFGSHGEEGVKLSDKASRGEILSHVRTTDIVEYGMIPELVGRLPIIAPLESLSTDAMMRILTEPRNAVVKQYQHLFALEDAKLTFTKGALRAVARMAAKRDTGARALRAVLEEAMLEWLYELPEQDHSGAEFVIDEEAIENPGTLAELRVARKESA</sequence>
<dbReference type="GO" id="GO:0008233">
    <property type="term" value="F:peptidase activity"/>
    <property type="evidence" value="ECO:0007669"/>
    <property type="project" value="UniProtKB-KW"/>
</dbReference>
<dbReference type="Pfam" id="PF10431">
    <property type="entry name" value="ClpB_D2-small"/>
    <property type="match status" value="1"/>
</dbReference>
<dbReference type="HAMAP" id="MF_00175">
    <property type="entry name" value="ClpX"/>
    <property type="match status" value="1"/>
</dbReference>
<dbReference type="InterPro" id="IPR038366">
    <property type="entry name" value="Znf_CppX_C4_sf"/>
</dbReference>
<accession>A0A3B1DZS5</accession>
<evidence type="ECO:0000259" key="6">
    <source>
        <dbReference type="PROSITE" id="PS51902"/>
    </source>
</evidence>
<dbReference type="InterPro" id="IPR046425">
    <property type="entry name" value="ClpX_bact"/>
</dbReference>